<dbReference type="Proteomes" id="UP000257109">
    <property type="component" value="Unassembled WGS sequence"/>
</dbReference>
<organism evidence="1 2">
    <name type="scientific">Mucuna pruriens</name>
    <name type="common">Velvet bean</name>
    <name type="synonym">Dolichos pruriens</name>
    <dbReference type="NCBI Taxonomy" id="157652"/>
    <lineage>
        <taxon>Eukaryota</taxon>
        <taxon>Viridiplantae</taxon>
        <taxon>Streptophyta</taxon>
        <taxon>Embryophyta</taxon>
        <taxon>Tracheophyta</taxon>
        <taxon>Spermatophyta</taxon>
        <taxon>Magnoliopsida</taxon>
        <taxon>eudicotyledons</taxon>
        <taxon>Gunneridae</taxon>
        <taxon>Pentapetalae</taxon>
        <taxon>rosids</taxon>
        <taxon>fabids</taxon>
        <taxon>Fabales</taxon>
        <taxon>Fabaceae</taxon>
        <taxon>Papilionoideae</taxon>
        <taxon>50 kb inversion clade</taxon>
        <taxon>NPAAA clade</taxon>
        <taxon>indigoferoid/millettioid clade</taxon>
        <taxon>Phaseoleae</taxon>
        <taxon>Mucuna</taxon>
    </lineage>
</organism>
<accession>A0A371FZB0</accession>
<dbReference type="EMBL" id="QJKJ01007297">
    <property type="protein sequence ID" value="RDX83618.1"/>
    <property type="molecule type" value="Genomic_DNA"/>
</dbReference>
<comment type="caution">
    <text evidence="1">The sequence shown here is derived from an EMBL/GenBank/DDBJ whole genome shotgun (WGS) entry which is preliminary data.</text>
</comment>
<gene>
    <name evidence="1" type="ORF">CR513_35440</name>
</gene>
<keyword evidence="2" id="KW-1185">Reference proteome</keyword>
<dbReference type="AlphaFoldDB" id="A0A371FZB0"/>
<feature type="non-terminal residue" evidence="1">
    <location>
        <position position="1"/>
    </location>
</feature>
<protein>
    <submittedName>
        <fullName evidence="1">Uncharacterized protein</fullName>
    </submittedName>
</protein>
<name>A0A371FZB0_MUCPR</name>
<evidence type="ECO:0000313" key="1">
    <source>
        <dbReference type="EMBL" id="RDX83618.1"/>
    </source>
</evidence>
<evidence type="ECO:0000313" key="2">
    <source>
        <dbReference type="Proteomes" id="UP000257109"/>
    </source>
</evidence>
<reference evidence="1" key="1">
    <citation type="submission" date="2018-05" db="EMBL/GenBank/DDBJ databases">
        <title>Draft genome of Mucuna pruriens seed.</title>
        <authorList>
            <person name="Nnadi N.E."/>
            <person name="Vos R."/>
            <person name="Hasami M.H."/>
            <person name="Devisetty U.K."/>
            <person name="Aguiy J.C."/>
        </authorList>
    </citation>
    <scope>NUCLEOTIDE SEQUENCE [LARGE SCALE GENOMIC DNA]</scope>
    <source>
        <strain evidence="1">JCA_2017</strain>
    </source>
</reference>
<sequence length="83" mass="9511">MFLLLLFSYDNGVYISDTYHHVSRIKQRDGIEIAAIRKKEHKKHGFKANISTPNYLILCFSIKTKVTLKEGLIDDGLSFPTPN</sequence>
<proteinExistence type="predicted"/>